<evidence type="ECO:0000256" key="2">
    <source>
        <dbReference type="ARBA" id="ARBA00022512"/>
    </source>
</evidence>
<keyword evidence="8" id="KW-1185">Reference proteome</keyword>
<evidence type="ECO:0000256" key="5">
    <source>
        <dbReference type="ARBA" id="ARBA00023180"/>
    </source>
</evidence>
<comment type="subcellular location">
    <subcellularLocation>
        <location evidence="1">Secreted</location>
        <location evidence="1">Cell wall</location>
    </subcellularLocation>
</comment>
<name>A0A9E8NBB8_9BACT</name>
<dbReference type="GO" id="GO:0030313">
    <property type="term" value="C:cell envelope"/>
    <property type="evidence" value="ECO:0007669"/>
    <property type="project" value="UniProtKB-SubCell"/>
</dbReference>
<dbReference type="EMBL" id="CP112998">
    <property type="protein sequence ID" value="WAC12818.1"/>
    <property type="molecule type" value="Genomic_DNA"/>
</dbReference>
<evidence type="ECO:0000256" key="4">
    <source>
        <dbReference type="ARBA" id="ARBA00022729"/>
    </source>
</evidence>
<keyword evidence="2" id="KW-0134">Cell wall</keyword>
<dbReference type="InterPro" id="IPR036941">
    <property type="entry name" value="Rcpt_L-dom_sf"/>
</dbReference>
<dbReference type="InterPro" id="IPR026444">
    <property type="entry name" value="Secre_tail"/>
</dbReference>
<reference evidence="7" key="1">
    <citation type="submission" date="2022-11" db="EMBL/GenBank/DDBJ databases">
        <title>Dyadobacter pollutisoli sp. nov., isolated from plastic dumped soil.</title>
        <authorList>
            <person name="Kim J.M."/>
            <person name="Kim K.R."/>
            <person name="Lee J.K."/>
            <person name="Hao L."/>
            <person name="Jeon C.O."/>
        </authorList>
    </citation>
    <scope>NUCLEOTIDE SEQUENCE</scope>
    <source>
        <strain evidence="7">U1</strain>
    </source>
</reference>
<sequence length="381" mass="41546">MHILLSKTFLYRQRTLLLISAFALGSHFVVGQTYLGNVEFTSQNALNSWSSSWKSVSGNVYITSLVDNVITSLSPLQNLESVTGSVIISENHSLTTLAGLDKLKTVGGLEISFNSTLTNINAIQMLTTVNGSVNILGNQNLTTLNALNNALSITGDLTIKNNPKLSQCNVNAICEFLNNHSSFTYLNVSNNAGSCFNEASLNTGCNGALPVVLANFEVIVEGATALLRWATSQETNIRDFEIESSNDGTQWHCDGTVKANGESTALLQYMFIDSSPGEGNHYYRLKMNDLDGSFAYSRVRSIHLGKSGISLYPNPVADRLYIRGAGTFNLLQVFDSQGRSVLTMRENPARGIPVATWKKGFYMIKIVGQKGSSKNFRIIKN</sequence>
<feature type="domain" description="Secretion system C-terminal sorting" evidence="6">
    <location>
        <begin position="311"/>
        <end position="373"/>
    </location>
</feature>
<keyword evidence="3" id="KW-0964">Secreted</keyword>
<evidence type="ECO:0000256" key="3">
    <source>
        <dbReference type="ARBA" id="ARBA00022525"/>
    </source>
</evidence>
<keyword evidence="4" id="KW-0732">Signal</keyword>
<dbReference type="PANTHER" id="PTHR31018">
    <property type="entry name" value="SPORULATION-SPECIFIC PROTEIN-RELATED"/>
    <property type="match status" value="1"/>
</dbReference>
<evidence type="ECO:0000256" key="1">
    <source>
        <dbReference type="ARBA" id="ARBA00004191"/>
    </source>
</evidence>
<proteinExistence type="predicted"/>
<gene>
    <name evidence="7" type="ORF">ON006_02400</name>
</gene>
<evidence type="ECO:0000259" key="6">
    <source>
        <dbReference type="Pfam" id="PF18962"/>
    </source>
</evidence>
<dbReference type="PANTHER" id="PTHR31018:SF3">
    <property type="entry name" value="RECEPTOR PROTEIN-TYROSINE KINASE"/>
    <property type="match status" value="1"/>
</dbReference>
<dbReference type="InterPro" id="IPR051648">
    <property type="entry name" value="CWI-Assembly_Regulator"/>
</dbReference>
<organism evidence="7 8">
    <name type="scientific">Dyadobacter pollutisoli</name>
    <dbReference type="NCBI Taxonomy" id="2910158"/>
    <lineage>
        <taxon>Bacteria</taxon>
        <taxon>Pseudomonadati</taxon>
        <taxon>Bacteroidota</taxon>
        <taxon>Cytophagia</taxon>
        <taxon>Cytophagales</taxon>
        <taxon>Spirosomataceae</taxon>
        <taxon>Dyadobacter</taxon>
    </lineage>
</organism>
<protein>
    <submittedName>
        <fullName evidence="7">T9SS type A sorting domain-containing protein</fullName>
    </submittedName>
</protein>
<evidence type="ECO:0000313" key="8">
    <source>
        <dbReference type="Proteomes" id="UP001164653"/>
    </source>
</evidence>
<dbReference type="NCBIfam" id="TIGR04183">
    <property type="entry name" value="Por_Secre_tail"/>
    <property type="match status" value="1"/>
</dbReference>
<keyword evidence="5" id="KW-0325">Glycoprotein</keyword>
<dbReference type="KEGG" id="dpf:ON006_02400"/>
<dbReference type="Pfam" id="PF18962">
    <property type="entry name" value="Por_Secre_tail"/>
    <property type="match status" value="1"/>
</dbReference>
<dbReference type="Gene3D" id="3.80.20.20">
    <property type="entry name" value="Receptor L-domain"/>
    <property type="match status" value="1"/>
</dbReference>
<dbReference type="SUPFAM" id="SSF52058">
    <property type="entry name" value="L domain-like"/>
    <property type="match status" value="1"/>
</dbReference>
<evidence type="ECO:0000313" key="7">
    <source>
        <dbReference type="EMBL" id="WAC12818.1"/>
    </source>
</evidence>
<dbReference type="Proteomes" id="UP001164653">
    <property type="component" value="Chromosome"/>
</dbReference>
<dbReference type="RefSeq" id="WP_244823517.1">
    <property type="nucleotide sequence ID" value="NZ_CP112998.1"/>
</dbReference>
<accession>A0A9E8NBB8</accession>
<dbReference type="AlphaFoldDB" id="A0A9E8NBB8"/>